<protein>
    <submittedName>
        <fullName evidence="1">Uncharacterized protein</fullName>
    </submittedName>
</protein>
<dbReference type="EMBL" id="VDMD01000002">
    <property type="protein sequence ID" value="TRM68398.1"/>
    <property type="molecule type" value="Genomic_DNA"/>
</dbReference>
<evidence type="ECO:0000313" key="1">
    <source>
        <dbReference type="EMBL" id="TRM68398.1"/>
    </source>
</evidence>
<gene>
    <name evidence="1" type="ORF">BD626DRAFT_481606</name>
</gene>
<name>A0A550CUE0_9AGAR</name>
<proteinExistence type="predicted"/>
<evidence type="ECO:0000313" key="2">
    <source>
        <dbReference type="Proteomes" id="UP000320762"/>
    </source>
</evidence>
<organism evidence="1 2">
    <name type="scientific">Schizophyllum amplum</name>
    <dbReference type="NCBI Taxonomy" id="97359"/>
    <lineage>
        <taxon>Eukaryota</taxon>
        <taxon>Fungi</taxon>
        <taxon>Dikarya</taxon>
        <taxon>Basidiomycota</taxon>
        <taxon>Agaricomycotina</taxon>
        <taxon>Agaricomycetes</taxon>
        <taxon>Agaricomycetidae</taxon>
        <taxon>Agaricales</taxon>
        <taxon>Schizophyllaceae</taxon>
        <taxon>Schizophyllum</taxon>
    </lineage>
</organism>
<dbReference type="AlphaFoldDB" id="A0A550CUE0"/>
<dbReference type="Proteomes" id="UP000320762">
    <property type="component" value="Unassembled WGS sequence"/>
</dbReference>
<sequence length="161" mass="17993">MRMPAPALRALRHGRPRHKVIGEMKDLTTYTANPKQRVSPQRQGGPNARAVLALYSLLGTLAPPSDLRNAKVEVGKWLELGSFHCFLATLCRSIQKAFLCAFSLLLVTTHSTYCFERDNTFPCFSVRVDTLSPYGRGMFSNRMCVGSFFITISRHSPRNSG</sequence>
<accession>A0A550CUE0</accession>
<comment type="caution">
    <text evidence="1">The sequence shown here is derived from an EMBL/GenBank/DDBJ whole genome shotgun (WGS) entry which is preliminary data.</text>
</comment>
<keyword evidence="2" id="KW-1185">Reference proteome</keyword>
<reference evidence="1 2" key="1">
    <citation type="journal article" date="2019" name="New Phytol.">
        <title>Comparative genomics reveals unique wood-decay strategies and fruiting body development in the Schizophyllaceae.</title>
        <authorList>
            <person name="Almasi E."/>
            <person name="Sahu N."/>
            <person name="Krizsan K."/>
            <person name="Balint B."/>
            <person name="Kovacs G.M."/>
            <person name="Kiss B."/>
            <person name="Cseklye J."/>
            <person name="Drula E."/>
            <person name="Henrissat B."/>
            <person name="Nagy I."/>
            <person name="Chovatia M."/>
            <person name="Adam C."/>
            <person name="LaButti K."/>
            <person name="Lipzen A."/>
            <person name="Riley R."/>
            <person name="Grigoriev I.V."/>
            <person name="Nagy L.G."/>
        </authorList>
    </citation>
    <scope>NUCLEOTIDE SEQUENCE [LARGE SCALE GENOMIC DNA]</scope>
    <source>
        <strain evidence="1 2">NL-1724</strain>
    </source>
</reference>